<dbReference type="Pfam" id="PF00225">
    <property type="entry name" value="Kinesin"/>
    <property type="match status" value="1"/>
</dbReference>
<evidence type="ECO:0000256" key="12">
    <source>
        <dbReference type="SAM" id="MobiDB-lite"/>
    </source>
</evidence>
<comment type="similarity">
    <text evidence="10">Belongs to the TRAFAC class myosin-kinesin ATPase superfamily. Kinesin family.</text>
</comment>
<dbReference type="InterPro" id="IPR036961">
    <property type="entry name" value="Kinesin_motor_dom_sf"/>
</dbReference>
<dbReference type="GO" id="GO:0003777">
    <property type="term" value="F:microtubule motor activity"/>
    <property type="evidence" value="ECO:0007669"/>
    <property type="project" value="InterPro"/>
</dbReference>
<name>A0A8D1I814_PIG</name>
<dbReference type="PANTHER" id="PTHR47970:SF29">
    <property type="entry name" value="KINESIN FAMILY MEMBER 20B"/>
    <property type="match status" value="1"/>
</dbReference>
<evidence type="ECO:0000256" key="2">
    <source>
        <dbReference type="ARBA" id="ARBA00022490"/>
    </source>
</evidence>
<feature type="region of interest" description="Disordered" evidence="12">
    <location>
        <begin position="783"/>
        <end position="842"/>
    </location>
</feature>
<feature type="region of interest" description="Disordered" evidence="12">
    <location>
        <begin position="1600"/>
        <end position="1638"/>
    </location>
</feature>
<accession>A0A8D1I814</accession>
<dbReference type="GO" id="GO:0005819">
    <property type="term" value="C:spindle"/>
    <property type="evidence" value="ECO:0007669"/>
    <property type="project" value="UniProtKB-SubCell"/>
</dbReference>
<evidence type="ECO:0000256" key="11">
    <source>
        <dbReference type="SAM" id="Coils"/>
    </source>
</evidence>
<keyword evidence="4" id="KW-0493">Microtubule</keyword>
<dbReference type="PANTHER" id="PTHR47970">
    <property type="entry name" value="KINESIN-LIKE PROTEIN KIF11"/>
    <property type="match status" value="1"/>
</dbReference>
<keyword evidence="6 10" id="KW-0067">ATP-binding</keyword>
<dbReference type="InterPro" id="IPR019821">
    <property type="entry name" value="Kinesin_motor_CS"/>
</dbReference>
<keyword evidence="5 10" id="KW-0547">Nucleotide-binding</keyword>
<dbReference type="CDD" id="cd21786">
    <property type="entry name" value="RBD_KIF20B"/>
    <property type="match status" value="1"/>
</dbReference>
<evidence type="ECO:0000256" key="1">
    <source>
        <dbReference type="ARBA" id="ARBA00004186"/>
    </source>
</evidence>
<sequence length="1747" mass="202187">MESNLNQDGMPRPSYVFSADPIARPSEINFDGVKLDLSREFSLVASSTEANSLESKDYLQVCLRIRPFTQSEKEQESEGCVYILDSQTVVLKDPQSILGRLSEKSSGQMAQTFSFSKVFGPETTQKEFFQGCILQPVKDLLKGQSRLIFTYGLTNSGKTYTFQGTEENIGILPRTLNVLFDSLQERLYTKMNLKPHRSREYLRLSPEQEKEEVTSKSALLRQIKEVVVHNDSYDTLYGNLTNSLNVPEFEESMKDCEHASLNMDNNIKFSVWVSFFEIYNECIYDLFVPISSKFQKRKMLRLSQDVKGYSFIKDLQWIQVSDSKEAYRLLKLGIKHQSVAFTKLNNASSRSHSIFTIRILQIEDSEMPRVMRVSELSLCDLAGSERSMKTQNEGERLRETGNINTSLLTLGKCINALKNSEKSKFQQHVPFRESKLTHYFQSFFNGKGKICMIVNISQCFFAYDETLNVLKFSAIAQKVYVPDILNSSQEKSFGPVKSQDVSLDINNSDNKVVNEKRSTISWESSLEDVAEDEDLVEDLEKAEEKQNVETEFTDEELDKTLEEDKAFISREEKRKLLDLIEDLKKKLISERKEKLTLEFKIREEVTQEFTQYLAQREADFKETLLQEREILEENAECRLAIFKDLVGKCDTQEEPKNEDDAMKVETEEAIACLEIKLNQVKAELAKTKEELIETQEELKKRENESKTNVNSLVQELDKSNKKIIMQNQRIQELMDKTDQKEDTINKFQNLKFHMENTFKGSDNSDTSSLIINDNLVGNETVEMSEDRKTKTFSGRKRLNEIELQQDEPPAKKGPTHVSPAITGDQRKSEEMQESISEDEENIRVLQENNELKTRILIVENELKNEKEEKAELNKQIVSLQQELSSSEKKSLNFSIEVQQIQSNYENAISELKLQRGINEEQEERIMKLSKEIETTRRNITNNVSQIKLMQAKIDELRTLDSVSQISNIDLLNLRGFSSGSQEDNLPNTQLHLLDNDYLISKQVKEHGIQELSRESSFRCTVEAIWEECKEIVKTSSKKSHQIEELKEQIEKLQAEVKHYKDENNRLKTEERENKNQEGLLKEKESLIQQLKEELQEKTVNLDVQVQHVVEGKRVLSELTQDVTSYKVKIQELEALLETQKEKCSRSAQLEQEILEKESIILKQERNLKEFQANLQDSIKNAKDLSEREVRLKEEVTRLTNNLQDAKHSLQVKEEERETNWQEIEKLKEALSVSSALTQNLKVDLQRKEEDYAEVKEKLADAKRQIEQVQKEEQLNNQKVEEAIQQYERVCKDLSVKEKIIEDMRTTLEEQEQTQVEQDQVLEAKLEEAERLATELEKWKEKCKDLETKSNERSNKELEDNTDILNIKLSKLQDELQESEQKYKADRKKWLEEKMMLITQAKEAEDLRNKEMKKYAEDREHCLKQQNEMEILKEQLAKKDGSLQQWREERDQLVAALEIQLKTLISSNAQKDNEIEQLKNITSEASKTEKQTMDVQPRPMSSVDPGKVETEPQSTSLEISRNEVEDGSVVLDSCEVSTENNRTSRFPKPELEIQFTPLQPNKMAVKHPGCTTPVTVKIPKARKRKSNEMEEDFVKFENKKNATPRTNLKSPISEHVNSSVKKEQKVSTRPSSKKTYSLRSQASTISINVPTKKKEGALQKFGDFLQHSPTILQSKAKKIIETMSSSKLSNVEVSKETVSRPKRAKRKLYTSEISSPIDISGQVILMDHKVKESDHQILKRRLRTKTAK</sequence>
<evidence type="ECO:0000256" key="8">
    <source>
        <dbReference type="ARBA" id="ARBA00023175"/>
    </source>
</evidence>
<dbReference type="Gene3D" id="3.40.850.10">
    <property type="entry name" value="Kinesin motor domain"/>
    <property type="match status" value="1"/>
</dbReference>
<feature type="coiled-coil region" evidence="11">
    <location>
        <begin position="1035"/>
        <end position="1392"/>
    </location>
</feature>
<dbReference type="SMART" id="SM00129">
    <property type="entry name" value="KISc"/>
    <property type="match status" value="1"/>
</dbReference>
<evidence type="ECO:0000313" key="15">
    <source>
        <dbReference type="Proteomes" id="UP000694728"/>
    </source>
</evidence>
<evidence type="ECO:0000256" key="4">
    <source>
        <dbReference type="ARBA" id="ARBA00022701"/>
    </source>
</evidence>
<dbReference type="GO" id="GO:0007018">
    <property type="term" value="P:microtubule-based movement"/>
    <property type="evidence" value="ECO:0007669"/>
    <property type="project" value="InterPro"/>
</dbReference>
<keyword evidence="8 10" id="KW-0505">Motor protein</keyword>
<evidence type="ECO:0000256" key="3">
    <source>
        <dbReference type="ARBA" id="ARBA00022553"/>
    </source>
</evidence>
<feature type="compositionally biased region" description="Polar residues" evidence="12">
    <location>
        <begin position="1600"/>
        <end position="1618"/>
    </location>
</feature>
<dbReference type="InterPro" id="IPR047149">
    <property type="entry name" value="KIF11-like"/>
</dbReference>
<dbReference type="GO" id="GO:0005874">
    <property type="term" value="C:microtubule"/>
    <property type="evidence" value="ECO:0007669"/>
    <property type="project" value="UniProtKB-KW"/>
</dbReference>
<feature type="region of interest" description="Disordered" evidence="12">
    <location>
        <begin position="1479"/>
        <end position="1517"/>
    </location>
</feature>
<evidence type="ECO:0000256" key="7">
    <source>
        <dbReference type="ARBA" id="ARBA00023054"/>
    </source>
</evidence>
<evidence type="ECO:0000256" key="6">
    <source>
        <dbReference type="ARBA" id="ARBA00022840"/>
    </source>
</evidence>
<evidence type="ECO:0000256" key="10">
    <source>
        <dbReference type="PROSITE-ProRule" id="PRU00283"/>
    </source>
</evidence>
<dbReference type="Ensembl" id="ENSSSCT00045039901.1">
    <property type="protein sequence ID" value="ENSSSCP00045027786.1"/>
    <property type="gene ID" value="ENSSSCG00045023035.1"/>
</dbReference>
<comment type="subcellular location">
    <subcellularLocation>
        <location evidence="1">Cytoplasm</location>
        <location evidence="1">Cytoskeleton</location>
        <location evidence="1">Spindle</location>
    </subcellularLocation>
</comment>
<dbReference type="SUPFAM" id="SSF52540">
    <property type="entry name" value="P-loop containing nucleoside triphosphate hydrolases"/>
    <property type="match status" value="1"/>
</dbReference>
<dbReference type="GO" id="GO:0005524">
    <property type="term" value="F:ATP binding"/>
    <property type="evidence" value="ECO:0007669"/>
    <property type="project" value="UniProtKB-UniRule"/>
</dbReference>
<proteinExistence type="inferred from homology"/>
<feature type="compositionally biased region" description="Polar residues" evidence="12">
    <location>
        <begin position="1626"/>
        <end position="1638"/>
    </location>
</feature>
<dbReference type="CDD" id="cd01368">
    <property type="entry name" value="KISc_KIF23_like"/>
    <property type="match status" value="1"/>
</dbReference>
<evidence type="ECO:0000256" key="5">
    <source>
        <dbReference type="ARBA" id="ARBA00022741"/>
    </source>
</evidence>
<evidence type="ECO:0000256" key="9">
    <source>
        <dbReference type="ARBA" id="ARBA00023212"/>
    </source>
</evidence>
<dbReference type="PROSITE" id="PS50067">
    <property type="entry name" value="KINESIN_MOTOR_2"/>
    <property type="match status" value="1"/>
</dbReference>
<dbReference type="GO" id="GO:0008017">
    <property type="term" value="F:microtubule binding"/>
    <property type="evidence" value="ECO:0007669"/>
    <property type="project" value="InterPro"/>
</dbReference>
<feature type="domain" description="Kinesin motor" evidence="13">
    <location>
        <begin position="58"/>
        <end position="479"/>
    </location>
</feature>
<dbReference type="InterPro" id="IPR001752">
    <property type="entry name" value="Kinesin_motor_dom"/>
</dbReference>
<dbReference type="PROSITE" id="PS00411">
    <property type="entry name" value="KINESIN_MOTOR_1"/>
    <property type="match status" value="1"/>
</dbReference>
<gene>
    <name evidence="14" type="primary">KIF20B</name>
</gene>
<protein>
    <submittedName>
        <fullName evidence="14">Kinesin family member 20B</fullName>
    </submittedName>
</protein>
<keyword evidence="9" id="KW-0206">Cytoskeleton</keyword>
<evidence type="ECO:0000313" key="14">
    <source>
        <dbReference type="Ensembl" id="ENSSSCP00045027786.1"/>
    </source>
</evidence>
<dbReference type="InterPro" id="IPR027417">
    <property type="entry name" value="P-loop_NTPase"/>
</dbReference>
<feature type="compositionally biased region" description="Acidic residues" evidence="12">
    <location>
        <begin position="831"/>
        <end position="840"/>
    </location>
</feature>
<feature type="binding site" evidence="10">
    <location>
        <begin position="152"/>
        <end position="159"/>
    </location>
    <ligand>
        <name>ATP</name>
        <dbReference type="ChEBI" id="CHEBI:30616"/>
    </ligand>
</feature>
<organism evidence="14 15">
    <name type="scientific">Sus scrofa</name>
    <name type="common">Pig</name>
    <dbReference type="NCBI Taxonomy" id="9823"/>
    <lineage>
        <taxon>Eukaryota</taxon>
        <taxon>Metazoa</taxon>
        <taxon>Chordata</taxon>
        <taxon>Craniata</taxon>
        <taxon>Vertebrata</taxon>
        <taxon>Euteleostomi</taxon>
        <taxon>Mammalia</taxon>
        <taxon>Eutheria</taxon>
        <taxon>Laurasiatheria</taxon>
        <taxon>Artiodactyla</taxon>
        <taxon>Suina</taxon>
        <taxon>Suidae</taxon>
        <taxon>Sus</taxon>
    </lineage>
</organism>
<evidence type="ECO:0000259" key="13">
    <source>
        <dbReference type="PROSITE" id="PS50067"/>
    </source>
</evidence>
<keyword evidence="7 11" id="KW-0175">Coiled coil</keyword>
<keyword evidence="3" id="KW-0597">Phosphoprotein</keyword>
<dbReference type="Proteomes" id="UP000694728">
    <property type="component" value="Unplaced"/>
</dbReference>
<keyword evidence="2" id="KW-0963">Cytoplasm</keyword>
<feature type="coiled-coil region" evidence="11">
    <location>
        <begin position="663"/>
        <end position="750"/>
    </location>
</feature>
<dbReference type="PRINTS" id="PR00380">
    <property type="entry name" value="KINESINHEAVY"/>
</dbReference>
<reference evidence="14" key="1">
    <citation type="submission" date="2025-08" db="UniProtKB">
        <authorList>
            <consortium name="Ensembl"/>
        </authorList>
    </citation>
    <scope>IDENTIFICATION</scope>
</reference>